<feature type="domain" description="GFO/IDH/MocA-like oxidoreductase" evidence="2">
    <location>
        <begin position="128"/>
        <end position="249"/>
    </location>
</feature>
<dbReference type="EMBL" id="FNPF01000006">
    <property type="protein sequence ID" value="SDY34736.1"/>
    <property type="molecule type" value="Genomic_DNA"/>
</dbReference>
<evidence type="ECO:0000259" key="2">
    <source>
        <dbReference type="Pfam" id="PF22725"/>
    </source>
</evidence>
<dbReference type="SUPFAM" id="SSF51735">
    <property type="entry name" value="NAD(P)-binding Rossmann-fold domains"/>
    <property type="match status" value="1"/>
</dbReference>
<dbReference type="InterPro" id="IPR051450">
    <property type="entry name" value="Gfo/Idh/MocA_Oxidoreductases"/>
</dbReference>
<dbReference type="Pfam" id="PF22725">
    <property type="entry name" value="GFO_IDH_MocA_C3"/>
    <property type="match status" value="1"/>
</dbReference>
<accession>A0A1H3J479</accession>
<reference evidence="3 4" key="1">
    <citation type="submission" date="2016-10" db="EMBL/GenBank/DDBJ databases">
        <authorList>
            <person name="de Groot N.N."/>
        </authorList>
    </citation>
    <scope>NUCLEOTIDE SEQUENCE [LARGE SCALE GENOMIC DNA]</scope>
    <source>
        <strain evidence="3 4">DSM 26880</strain>
    </source>
</reference>
<dbReference type="RefSeq" id="WP_089882613.1">
    <property type="nucleotide sequence ID" value="NZ_FNPF01000006.1"/>
</dbReference>
<protein>
    <submittedName>
        <fullName evidence="3">Myo-inositol 2-dehydrogenase / D-chiro-inositol 1-dehydrogenase</fullName>
    </submittedName>
</protein>
<dbReference type="InterPro" id="IPR055170">
    <property type="entry name" value="GFO_IDH_MocA-like_dom"/>
</dbReference>
<proteinExistence type="predicted"/>
<feature type="domain" description="Gfo/Idh/MocA-like oxidoreductase N-terminal" evidence="1">
    <location>
        <begin position="16"/>
        <end position="118"/>
    </location>
</feature>
<dbReference type="GO" id="GO:0000166">
    <property type="term" value="F:nucleotide binding"/>
    <property type="evidence" value="ECO:0007669"/>
    <property type="project" value="InterPro"/>
</dbReference>
<organism evidence="3 4">
    <name type="scientific">Citreimonas salinaria</name>
    <dbReference type="NCBI Taxonomy" id="321339"/>
    <lineage>
        <taxon>Bacteria</taxon>
        <taxon>Pseudomonadati</taxon>
        <taxon>Pseudomonadota</taxon>
        <taxon>Alphaproteobacteria</taxon>
        <taxon>Rhodobacterales</taxon>
        <taxon>Roseobacteraceae</taxon>
        <taxon>Citreimonas</taxon>
    </lineage>
</organism>
<gene>
    <name evidence="3" type="ORF">SAMN05444340_10646</name>
</gene>
<dbReference type="InterPro" id="IPR036291">
    <property type="entry name" value="NAD(P)-bd_dom_sf"/>
</dbReference>
<name>A0A1H3J479_9RHOB</name>
<dbReference type="Gene3D" id="3.40.50.720">
    <property type="entry name" value="NAD(P)-binding Rossmann-like Domain"/>
    <property type="match status" value="1"/>
</dbReference>
<dbReference type="SUPFAM" id="SSF55347">
    <property type="entry name" value="Glyceraldehyde-3-phosphate dehydrogenase-like, C-terminal domain"/>
    <property type="match status" value="1"/>
</dbReference>
<dbReference type="PANTHER" id="PTHR43377:SF1">
    <property type="entry name" value="BILIVERDIN REDUCTASE A"/>
    <property type="match status" value="1"/>
</dbReference>
<dbReference type="OrthoDB" id="9815825at2"/>
<evidence type="ECO:0000313" key="4">
    <source>
        <dbReference type="Proteomes" id="UP000199286"/>
    </source>
</evidence>
<dbReference type="STRING" id="321339.SAMN05444340_10646"/>
<dbReference type="PANTHER" id="PTHR43377">
    <property type="entry name" value="BILIVERDIN REDUCTASE A"/>
    <property type="match status" value="1"/>
</dbReference>
<dbReference type="Proteomes" id="UP000199286">
    <property type="component" value="Unassembled WGS sequence"/>
</dbReference>
<sequence length="323" mass="34390">MNRTLVLLGGAHVHLPDHIAHLQARGWRIGAVHDRDAERRDTLCARLNARALPDLAALPTDAAGALVCSETVHHEADITAALNAGLPVFTEKPLAGSAAAAARCAALAQRTGIDLQSGYFFRTNAALKALKAAVDEGELGIVHEARMRFSHDGGFADWLDLDCWMTDPALACYDGFVDEAVHCVDLLQWLLGPARTGHAITANALGWAVDDHGAAVLRFESGATATIEAGWTDAAMRLEIDLVGDAGHARLQDGQLTIRTRGDDVPVRCQTLSELDAGEGIEPFLDTLEGRTNDARVSPEEAASVNAMLDRMGLRLDGGTARD</sequence>
<evidence type="ECO:0000259" key="1">
    <source>
        <dbReference type="Pfam" id="PF01408"/>
    </source>
</evidence>
<dbReference type="AlphaFoldDB" id="A0A1H3J479"/>
<evidence type="ECO:0000313" key="3">
    <source>
        <dbReference type="EMBL" id="SDY34736.1"/>
    </source>
</evidence>
<dbReference type="Gene3D" id="3.30.360.10">
    <property type="entry name" value="Dihydrodipicolinate Reductase, domain 2"/>
    <property type="match status" value="1"/>
</dbReference>
<dbReference type="InterPro" id="IPR000683">
    <property type="entry name" value="Gfo/Idh/MocA-like_OxRdtase_N"/>
</dbReference>
<keyword evidence="4" id="KW-1185">Reference proteome</keyword>
<dbReference type="Pfam" id="PF01408">
    <property type="entry name" value="GFO_IDH_MocA"/>
    <property type="match status" value="1"/>
</dbReference>